<dbReference type="EMBL" id="LSKU01000001">
    <property type="protein sequence ID" value="KXG43559.1"/>
    <property type="molecule type" value="Genomic_DNA"/>
</dbReference>
<dbReference type="Pfam" id="PF07883">
    <property type="entry name" value="Cupin_2"/>
    <property type="match status" value="1"/>
</dbReference>
<accession>A0A135L3U9</accession>
<proteinExistence type="predicted"/>
<reference evidence="2 3" key="1">
    <citation type="submission" date="2016-02" db="EMBL/GenBank/DDBJ databases">
        <title>Draft Genome for Tepidibacillus decaturensis nov. sp. Strain Z9, an Anaerobic, Moderately Thermophilic and Heterotrophic Bacterium from Deep Subsurface of the Illinois Basin, USA.</title>
        <authorList>
            <person name="Dong Y."/>
            <person name="Chang J.Y."/>
            <person name="Sanford R."/>
            <person name="Fouke B.W."/>
        </authorList>
    </citation>
    <scope>NUCLEOTIDE SEQUENCE [LARGE SCALE GENOMIC DNA]</scope>
    <source>
        <strain evidence="2 3">Z9</strain>
    </source>
</reference>
<dbReference type="OrthoDB" id="9811153at2"/>
<keyword evidence="3" id="KW-1185">Reference proteome</keyword>
<dbReference type="CDD" id="cd02222">
    <property type="entry name" value="cupin_TM1459-like"/>
    <property type="match status" value="1"/>
</dbReference>
<dbReference type="PANTHER" id="PTHR37694:SF1">
    <property type="entry name" value="SLR8022 PROTEIN"/>
    <property type="match status" value="1"/>
</dbReference>
<comment type="caution">
    <text evidence="2">The sequence shown here is derived from an EMBL/GenBank/DDBJ whole genome shotgun (WGS) entry which is preliminary data.</text>
</comment>
<dbReference type="InterPro" id="IPR011051">
    <property type="entry name" value="RmlC_Cupin_sf"/>
</dbReference>
<feature type="domain" description="Cupin type-2" evidence="1">
    <location>
        <begin position="41"/>
        <end position="109"/>
    </location>
</feature>
<dbReference type="RefSeq" id="WP_068724212.1">
    <property type="nucleotide sequence ID" value="NZ_LSKU01000001.1"/>
</dbReference>
<dbReference type="SUPFAM" id="SSF51182">
    <property type="entry name" value="RmlC-like cupins"/>
    <property type="match status" value="1"/>
</dbReference>
<dbReference type="Proteomes" id="UP000070352">
    <property type="component" value="Unassembled WGS sequence"/>
</dbReference>
<dbReference type="STRING" id="1413211.U473_05680"/>
<sequence length="115" mass="13072">MIVSHLRELKTMKMDHPDAKEVLKKVLVSPAEGWEGYVMRVFDLGEGGHSPKHSHPWPHINYMIQGKGILHIDGKDYEVEEGSFAFVPPNKVHQFSNRGSETFTFICIVPEEGDK</sequence>
<evidence type="ECO:0000259" key="1">
    <source>
        <dbReference type="Pfam" id="PF07883"/>
    </source>
</evidence>
<dbReference type="InterPro" id="IPR014710">
    <property type="entry name" value="RmlC-like_jellyroll"/>
</dbReference>
<protein>
    <submittedName>
        <fullName evidence="2">Cupin</fullName>
    </submittedName>
</protein>
<dbReference type="Gene3D" id="2.60.120.10">
    <property type="entry name" value="Jelly Rolls"/>
    <property type="match status" value="1"/>
</dbReference>
<organism evidence="2 3">
    <name type="scientific">Tepidibacillus decaturensis</name>
    <dbReference type="NCBI Taxonomy" id="1413211"/>
    <lineage>
        <taxon>Bacteria</taxon>
        <taxon>Bacillati</taxon>
        <taxon>Bacillota</taxon>
        <taxon>Bacilli</taxon>
        <taxon>Bacillales</taxon>
        <taxon>Bacillaceae</taxon>
        <taxon>Tepidibacillus</taxon>
    </lineage>
</organism>
<evidence type="ECO:0000313" key="3">
    <source>
        <dbReference type="Proteomes" id="UP000070352"/>
    </source>
</evidence>
<name>A0A135L3U9_9BACI</name>
<dbReference type="PANTHER" id="PTHR37694">
    <property type="entry name" value="SLR8022 PROTEIN"/>
    <property type="match status" value="1"/>
</dbReference>
<evidence type="ECO:0000313" key="2">
    <source>
        <dbReference type="EMBL" id="KXG43559.1"/>
    </source>
</evidence>
<gene>
    <name evidence="2" type="ORF">U473_05680</name>
</gene>
<dbReference type="InterPro" id="IPR013096">
    <property type="entry name" value="Cupin_2"/>
</dbReference>
<dbReference type="AlphaFoldDB" id="A0A135L3U9"/>